<feature type="compositionally biased region" description="Low complexity" evidence="1">
    <location>
        <begin position="303"/>
        <end position="314"/>
    </location>
</feature>
<evidence type="ECO:0000313" key="2">
    <source>
        <dbReference type="EMBL" id="CAE8635708.1"/>
    </source>
</evidence>
<dbReference type="Proteomes" id="UP000626109">
    <property type="component" value="Unassembled WGS sequence"/>
</dbReference>
<feature type="region of interest" description="Disordered" evidence="1">
    <location>
        <begin position="301"/>
        <end position="323"/>
    </location>
</feature>
<evidence type="ECO:0000256" key="1">
    <source>
        <dbReference type="SAM" id="MobiDB-lite"/>
    </source>
</evidence>
<evidence type="ECO:0000313" key="3">
    <source>
        <dbReference type="Proteomes" id="UP000626109"/>
    </source>
</evidence>
<feature type="region of interest" description="Disordered" evidence="1">
    <location>
        <begin position="2080"/>
        <end position="2109"/>
    </location>
</feature>
<feature type="region of interest" description="Disordered" evidence="1">
    <location>
        <begin position="1131"/>
        <end position="1166"/>
    </location>
</feature>
<accession>A0A813HCF2</accession>
<protein>
    <submittedName>
        <fullName evidence="2">Uncharacterized protein</fullName>
    </submittedName>
</protein>
<proteinExistence type="predicted"/>
<name>A0A813HCF2_POLGL</name>
<feature type="compositionally biased region" description="Low complexity" evidence="1">
    <location>
        <begin position="1131"/>
        <end position="1146"/>
    </location>
</feature>
<dbReference type="EMBL" id="CAJNNW010001181">
    <property type="protein sequence ID" value="CAE8635708.1"/>
    <property type="molecule type" value="Genomic_DNA"/>
</dbReference>
<gene>
    <name evidence="2" type="ORF">PGLA2088_LOCUS1508</name>
</gene>
<reference evidence="2" key="1">
    <citation type="submission" date="2021-02" db="EMBL/GenBank/DDBJ databases">
        <authorList>
            <person name="Dougan E. K."/>
            <person name="Rhodes N."/>
            <person name="Thang M."/>
            <person name="Chan C."/>
        </authorList>
    </citation>
    <scope>NUCLEOTIDE SEQUENCE</scope>
</reference>
<feature type="compositionally biased region" description="Basic and acidic residues" evidence="1">
    <location>
        <begin position="1152"/>
        <end position="1161"/>
    </location>
</feature>
<organism evidence="2 3">
    <name type="scientific">Polarella glacialis</name>
    <name type="common">Dinoflagellate</name>
    <dbReference type="NCBI Taxonomy" id="89957"/>
    <lineage>
        <taxon>Eukaryota</taxon>
        <taxon>Sar</taxon>
        <taxon>Alveolata</taxon>
        <taxon>Dinophyceae</taxon>
        <taxon>Suessiales</taxon>
        <taxon>Suessiaceae</taxon>
        <taxon>Polarella</taxon>
    </lineage>
</organism>
<comment type="caution">
    <text evidence="2">The sequence shown here is derived from an EMBL/GenBank/DDBJ whole genome shotgun (WGS) entry which is preliminary data.</text>
</comment>
<sequence length="2210" mass="241766">MENLHRMGIASPLAHEAVRKFGSDVAEAAIWAVSEEAQAWVALNMHGSSRAFHGMPAFSHARASGQEDGDVERAANILSSPSQQHALTRVANPHPRSLSQDLLLQSESHQQLVSTAAVFGRASASDARQQLLATAAAFGLEPVAWQTPVPVHAPYIHQDQDVASQSDVLADARLPHSVRTLWRIFCHATQAARSAATSHANLRREAILQDAQQEFMRNVPAMAGDGGLSWAYLDSLEDSASLNYKHVWRQWVDMARRLATSSDAGISASSSASSGVASIPPSQLAGASPYSASVSAKTRIPSAHRASAHQSAQRDSLTAEDVASHSAANPLPVTWPLSRDHAVMCRSDWGLAQSVPRGLGLPDFLNDPAGEVDYWFLAVASAIRSGRDDGSVWSLVPLYTQYIREHTVAEIVAQAADGVAGLQGLAMDGVRASHLPRVLGQTTLLPFAVASEYLHRACGLPAYFAFDMFQACLASCLHKELGVLRYAAKKPDRICKGRWWAAPTGDPNAGKSPTFSAFSFAFTSLIEKLKHIFPWSHTCGAGNTGKFQEKMRNTNGTCLLWGPEARAMLDPKFPACCYTDPAKYLDMVRLLETASGGLYEWGTATEERKVRAARVARDRQASAELTNRSVAIAGSASQANAALIPDPIEARPLVFPHTNVNMCVFQQFHLLTTWWAEVENNFNLGFSARVLFSFTQRAIVDPEVDMLPERLPFVLMARVWETAACTWGPKASPDRLRLMPTLEGQQSIRSFYYLLANLEGQGRWGSACKAALGKMEYHVPAAALLTGLAEKVLAGAEGGQELSDNALKCGFRRYDKRLFFGCAVVDYEAFLSKKPTQTGRCGRGHISLQARVLLSCAKDPITLTEMSQRMGDMKGAARFDARVAALRALEASGLGTIKETRRRIEGDQRQCNVEFHRAIVNDSVREKLAELGVPLSVFMPLSASTPVALGQVPAMEGSGLSWPLSSCATSCGTSGYSFQRQVEECPLKSSSCVQMFGGGMKRTSTGQQDRVTPPKKDCVVERVCNTSDARVRLFDKSDLPLVSAAASGISVSQPCHKQRSADVNISSEWKQQMESYAMADKAGRIRKIASLAISLASASWSEEDIVSQMEALQSAWGETLGDQDADVLPAASQDAASSSSQLQSTATKRSRAKVDKADRGRAQTKNADANADCEIIAEASCAEGSQALVATSAAGPKTAIPIENGTVSKTCRGGKKKCSVEVPGKPEEEPDVIVTRKQERIEDILTLTEQWKSLIAWAEENTQKRIYGSGFRPIVSKKRWDTRAPKILCLCAGVSDSKGKVVTCPVTFQAKHDSDTHLFSITEHGVHAQGKAKRQARSLAFSYPVILKVPCEMEGKTSAALVAEANKWSQKAFDIAEDKPFDVSIEPGFRLPKSALTDDQFWVVLVCTSCDEEQVPQCSWKGLAHYDSEDKYFQVHACGTHASKQRTKAGVATTEQRCKMLASQSSQAIGKLVAINHCEASPPTKLQAADMVKNKARTKTHEPDHVQRGWTAEDILDAVRNADIREATLKDCLHFPAEQDDMLFMLEYKSYLLPNGSPAFTALFASPCLLRAPQLLENSDYVKVAANATWRDIFGNFCTIPFGVLSKRYSGTTERSCKLGAWCSHFSPVLFAVSSSENGHAYEMGYQLLSKVPCRTIPWTPLAARVRQVHGNWSSAVEKARATVFHDSLRAGDFFHLWKNVQANLLSYFSERDTQSNIQQVYNALIRSRTYCTTLAEFHLFWILFFDQMVRPVRQGGWDEKVSFVQLGGLPTHACSLGQHVARNRSKRSMRMCFGLPWSTKEEDSWHTCSRICFSNILLIDRPNRDDPVARSGDILNKIGRSTAVQLNACPEWIHQVSLPGEAGQAFVMPRSLLRWQLKSAARGAASDQGDWVPVDAGQLQCDSSMAQTMARMSVEKDGQLLLRLWKETGIATATRAGSLTFDVKKWYFYRYHKVVVLTGPEADRIWRAPHSDNFLCPCLPFALGARCEHGRCAQSRSRPGDLTLTIVGSTKTGRLAKPIFSARGMSFAMVLQAGAAAERQAATIKAARSQQTSFPPCSGDLLQESEHTNVRSDASALAIRRSRDSGANSSRAVATEGDSARFASPRGPTEHYTNFDRIWAAVQNGKQVPKSHAAIGVRKSEDAAIRFAFEALKKQNPDFDFAQIDRSTVKKPKRMWKLLRRLIHQAVPPAVPPAVLPVDGLLCNVASCS</sequence>